<keyword evidence="2" id="KW-1185">Reference proteome</keyword>
<dbReference type="Proteomes" id="UP000187172">
    <property type="component" value="Unassembled WGS sequence"/>
</dbReference>
<sequence>MNRPQLILDVAGVIVTNLSPGFWEEAVAMAGSTTYRQLKDSFTREIRESFWTGGITIEQFRDWLAGHGPDLSMERLSALAMKYLQPLPALGRIATWSRDADIHLLSNHREEWLSGLLAPVKEQVKSLTISSRAGYCKPDPRIYQLVGEQLGDGGGPCIYVDDQEKNLIPARALGWHTVIADPEGRWMEEVSQLLKQQR</sequence>
<dbReference type="EMBL" id="MRTP01000008">
    <property type="protein sequence ID" value="OMF51849.1"/>
    <property type="molecule type" value="Genomic_DNA"/>
</dbReference>
<dbReference type="Gene3D" id="1.10.150.240">
    <property type="entry name" value="Putative phosphatase, domain 2"/>
    <property type="match status" value="1"/>
</dbReference>
<dbReference type="InterPro" id="IPR023198">
    <property type="entry name" value="PGP-like_dom2"/>
</dbReference>
<dbReference type="RefSeq" id="WP_076173275.1">
    <property type="nucleotide sequence ID" value="NZ_MRTP01000008.1"/>
</dbReference>
<dbReference type="NCBIfam" id="TIGR01509">
    <property type="entry name" value="HAD-SF-IA-v3"/>
    <property type="match status" value="1"/>
</dbReference>
<dbReference type="AlphaFoldDB" id="A0A1R1EJB0"/>
<evidence type="ECO:0000313" key="2">
    <source>
        <dbReference type="Proteomes" id="UP000187172"/>
    </source>
</evidence>
<evidence type="ECO:0000313" key="1">
    <source>
        <dbReference type="EMBL" id="OMF51849.1"/>
    </source>
</evidence>
<dbReference type="InterPro" id="IPR023214">
    <property type="entry name" value="HAD_sf"/>
</dbReference>
<dbReference type="InterPro" id="IPR006439">
    <property type="entry name" value="HAD-SF_hydro_IA"/>
</dbReference>
<dbReference type="STRING" id="297318.BK138_23695"/>
<accession>A0A1R1EJB0</accession>
<reference evidence="1 2" key="1">
    <citation type="submission" date="2016-11" db="EMBL/GenBank/DDBJ databases">
        <title>Paenibacillus species isolates.</title>
        <authorList>
            <person name="Beno S.M."/>
        </authorList>
    </citation>
    <scope>NUCLEOTIDE SEQUENCE [LARGE SCALE GENOMIC DNA]</scope>
    <source>
        <strain evidence="1 2">FSL R5-0378</strain>
    </source>
</reference>
<dbReference type="PANTHER" id="PTHR43611:SF3">
    <property type="entry name" value="FLAVIN MONONUCLEOTIDE HYDROLASE 1, CHLOROPLATIC"/>
    <property type="match status" value="1"/>
</dbReference>
<organism evidence="1 2">
    <name type="scientific">Paenibacillus rhizosphaerae</name>
    <dbReference type="NCBI Taxonomy" id="297318"/>
    <lineage>
        <taxon>Bacteria</taxon>
        <taxon>Bacillati</taxon>
        <taxon>Bacillota</taxon>
        <taxon>Bacilli</taxon>
        <taxon>Bacillales</taxon>
        <taxon>Paenibacillaceae</taxon>
        <taxon>Paenibacillus</taxon>
    </lineage>
</organism>
<comment type="caution">
    <text evidence="1">The sequence shown here is derived from an EMBL/GenBank/DDBJ whole genome shotgun (WGS) entry which is preliminary data.</text>
</comment>
<proteinExistence type="predicted"/>
<evidence type="ECO:0008006" key="3">
    <source>
        <dbReference type="Google" id="ProtNLM"/>
    </source>
</evidence>
<dbReference type="PANTHER" id="PTHR43611">
    <property type="entry name" value="ALPHA-D-GLUCOSE 1-PHOSPHATE PHOSPHATASE"/>
    <property type="match status" value="1"/>
</dbReference>
<gene>
    <name evidence="1" type="ORF">BK138_23695</name>
</gene>
<dbReference type="SUPFAM" id="SSF56784">
    <property type="entry name" value="HAD-like"/>
    <property type="match status" value="1"/>
</dbReference>
<dbReference type="InterPro" id="IPR036412">
    <property type="entry name" value="HAD-like_sf"/>
</dbReference>
<name>A0A1R1EJB0_9BACL</name>
<dbReference type="Gene3D" id="3.40.50.1000">
    <property type="entry name" value="HAD superfamily/HAD-like"/>
    <property type="match status" value="1"/>
</dbReference>
<protein>
    <recommendedName>
        <fullName evidence="3">Haloacid dehalogenase</fullName>
    </recommendedName>
</protein>